<name>A0A5K1JW52_9APHY</name>
<gene>
    <name evidence="1" type="primary">A0A023NA98</name>
</gene>
<reference evidence="1" key="1">
    <citation type="submission" date="2019-10" db="EMBL/GenBank/DDBJ databases">
        <authorList>
            <person name="Nor Muhammad N."/>
        </authorList>
    </citation>
    <scope>NUCLEOTIDE SEQUENCE</scope>
</reference>
<protein>
    <submittedName>
        <fullName evidence="1">MARTX</fullName>
    </submittedName>
</protein>
<dbReference type="EMBL" id="LR725090">
    <property type="protein sequence ID" value="VWO95770.1"/>
    <property type="molecule type" value="Genomic_DNA"/>
</dbReference>
<sequence>MPRASSKVPMRARHAREALVYATPQVVSAYIWLHRAGTISRPLCFSPSPISAAAPPRQLSCAPNLNSNTAMSHKLSPSVSSVGSPLSAVGGGGSVLTALTAAPAEVAAAAEIIERMKGSLGSFGKTLDSLGEQTVQMIQVGGQAEIANSISRCVPVFTVHMQREF</sequence>
<evidence type="ECO:0000313" key="1">
    <source>
        <dbReference type="EMBL" id="VWO95770.1"/>
    </source>
</evidence>
<dbReference type="AlphaFoldDB" id="A0A5K1JW52"/>
<accession>A0A5K1JW52</accession>
<proteinExistence type="predicted"/>
<organism evidence="1">
    <name type="scientific">Ganoderma boninense</name>
    <dbReference type="NCBI Taxonomy" id="34458"/>
    <lineage>
        <taxon>Eukaryota</taxon>
        <taxon>Fungi</taxon>
        <taxon>Dikarya</taxon>
        <taxon>Basidiomycota</taxon>
        <taxon>Agaricomycotina</taxon>
        <taxon>Agaricomycetes</taxon>
        <taxon>Polyporales</taxon>
        <taxon>Polyporaceae</taxon>
        <taxon>Ganoderma</taxon>
    </lineage>
</organism>